<feature type="domain" description="PPM-type phosphatase" evidence="2">
    <location>
        <begin position="164"/>
        <end position="383"/>
    </location>
</feature>
<dbReference type="AlphaFoldDB" id="A0A1G6AYK6"/>
<accession>A0A1G6AYK6</accession>
<dbReference type="InterPro" id="IPR052016">
    <property type="entry name" value="Bact_Sigma-Reg"/>
</dbReference>
<dbReference type="Proteomes" id="UP000199626">
    <property type="component" value="Unassembled WGS sequence"/>
</dbReference>
<reference evidence="4" key="1">
    <citation type="submission" date="2016-10" db="EMBL/GenBank/DDBJ databases">
        <authorList>
            <person name="Varghese N."/>
            <person name="Submissions S."/>
        </authorList>
    </citation>
    <scope>NUCLEOTIDE SEQUENCE [LARGE SCALE GENOMIC DNA]</scope>
    <source>
        <strain evidence="4">CGMCC 1.10824</strain>
    </source>
</reference>
<protein>
    <submittedName>
        <fullName evidence="3">Serine phosphatase RsbU, regulator of sigma subunit</fullName>
    </submittedName>
</protein>
<organism evidence="3 4">
    <name type="scientific">Pseudidiomarina indica</name>
    <dbReference type="NCBI Taxonomy" id="1159017"/>
    <lineage>
        <taxon>Bacteria</taxon>
        <taxon>Pseudomonadati</taxon>
        <taxon>Pseudomonadota</taxon>
        <taxon>Gammaproteobacteria</taxon>
        <taxon>Alteromonadales</taxon>
        <taxon>Idiomarinaceae</taxon>
        <taxon>Pseudidiomarina</taxon>
    </lineage>
</organism>
<dbReference type="GO" id="GO:0016791">
    <property type="term" value="F:phosphatase activity"/>
    <property type="evidence" value="ECO:0007669"/>
    <property type="project" value="TreeGrafter"/>
</dbReference>
<keyword evidence="1" id="KW-0378">Hydrolase</keyword>
<dbReference type="InterPro" id="IPR036890">
    <property type="entry name" value="HATPase_C_sf"/>
</dbReference>
<evidence type="ECO:0000256" key="1">
    <source>
        <dbReference type="ARBA" id="ARBA00022801"/>
    </source>
</evidence>
<dbReference type="Gene3D" id="3.30.565.10">
    <property type="entry name" value="Histidine kinase-like ATPase, C-terminal domain"/>
    <property type="match status" value="1"/>
</dbReference>
<dbReference type="SUPFAM" id="SSF55874">
    <property type="entry name" value="ATPase domain of HSP90 chaperone/DNA topoisomerase II/histidine kinase"/>
    <property type="match status" value="1"/>
</dbReference>
<dbReference type="InterPro" id="IPR036457">
    <property type="entry name" value="PPM-type-like_dom_sf"/>
</dbReference>
<dbReference type="CDD" id="cd16936">
    <property type="entry name" value="HATPase_RsbW-like"/>
    <property type="match status" value="1"/>
</dbReference>
<evidence type="ECO:0000313" key="3">
    <source>
        <dbReference type="EMBL" id="SDB13506.1"/>
    </source>
</evidence>
<sequence length="555" mass="62659">MAAQVGAVNTASTRMLILYDDADIAHDLCQLLSPLTSLNVQKLVVTEEFRVDLNEPLPLVLLVLRKQPTQSLTPLTQLVLEHQTQVLLVSPEWETLTQLQAQFPLQIAWPWGQQFLVSWLQQRLKLHEAEENIERLWQTLAWHTARVEREHQLVEHIFENALSRNFLEYPRVNTYLTPMSKFNGDLCLISPGPLGNLYMLMADFTGHGLAPATGALPLSQAFFAMADRGVSVAEMVTEFNYRMSRLLPNDMFCAAILLELSANGERVNYWNGGMPAALLINEQGEVIRRLKPAHVALGVMDDEEFDSRVTSFRAPSGSSIAMFTDGVIELLGHQHQFLGAEALETLLSTYPSPEDFPQIVEELERFRGETPLHDDLSLAILSCLPTKLVQATPEHDQLVIPFQLESVLGPDYLKQLDPVAQIMTTISQLPYLSRHRTTIYLFLAEAFNNALEHGLLGLDSELKQDADGFSKYYELRQERLQQLTEGSIRIMLAFDASRKEVMIQVSDSGEGSPQYERVTDFSDKAYGRGLELLRQMTTDLSWDHATRTVSFKYGL</sequence>
<evidence type="ECO:0000259" key="2">
    <source>
        <dbReference type="SMART" id="SM00331"/>
    </source>
</evidence>
<keyword evidence="4" id="KW-1185">Reference proteome</keyword>
<dbReference type="SMART" id="SM00331">
    <property type="entry name" value="PP2C_SIG"/>
    <property type="match status" value="1"/>
</dbReference>
<dbReference type="OrthoDB" id="9811749at2"/>
<evidence type="ECO:0000313" key="4">
    <source>
        <dbReference type="Proteomes" id="UP000199626"/>
    </source>
</evidence>
<dbReference type="InterPro" id="IPR001932">
    <property type="entry name" value="PPM-type_phosphatase-like_dom"/>
</dbReference>
<name>A0A1G6AYK6_9GAMM</name>
<proteinExistence type="predicted"/>
<dbReference type="Pfam" id="PF07228">
    <property type="entry name" value="SpoIIE"/>
    <property type="match status" value="1"/>
</dbReference>
<dbReference type="PANTHER" id="PTHR43156">
    <property type="entry name" value="STAGE II SPORULATION PROTEIN E-RELATED"/>
    <property type="match status" value="1"/>
</dbReference>
<gene>
    <name evidence="3" type="ORF">SAMN02927930_00545</name>
</gene>
<dbReference type="Gene3D" id="3.60.40.10">
    <property type="entry name" value="PPM-type phosphatase domain"/>
    <property type="match status" value="1"/>
</dbReference>
<dbReference type="STRING" id="1159017.SAMN02927930_00545"/>
<dbReference type="EMBL" id="FMXN01000002">
    <property type="protein sequence ID" value="SDB13506.1"/>
    <property type="molecule type" value="Genomic_DNA"/>
</dbReference>
<dbReference type="PANTHER" id="PTHR43156:SF2">
    <property type="entry name" value="STAGE II SPORULATION PROTEIN E"/>
    <property type="match status" value="1"/>
</dbReference>
<dbReference type="RefSeq" id="WP_092591500.1">
    <property type="nucleotide sequence ID" value="NZ_FMXN01000002.1"/>
</dbReference>